<dbReference type="Gene3D" id="1.25.40.20">
    <property type="entry name" value="Ankyrin repeat-containing domain"/>
    <property type="match status" value="2"/>
</dbReference>
<dbReference type="InterPro" id="IPR036770">
    <property type="entry name" value="Ankyrin_rpt-contain_sf"/>
</dbReference>
<dbReference type="Gene3D" id="3.40.50.300">
    <property type="entry name" value="P-loop containing nucleotide triphosphate hydrolases"/>
    <property type="match status" value="1"/>
</dbReference>
<evidence type="ECO:0000256" key="1">
    <source>
        <dbReference type="ARBA" id="ARBA00022737"/>
    </source>
</evidence>
<dbReference type="InterPro" id="IPR054471">
    <property type="entry name" value="GPIID_WHD"/>
</dbReference>
<gene>
    <name evidence="6" type="ORF">FGG08_007031</name>
</gene>
<feature type="repeat" description="ANK" evidence="3">
    <location>
        <begin position="1225"/>
        <end position="1257"/>
    </location>
</feature>
<keyword evidence="7" id="KW-1185">Reference proteome</keyword>
<feature type="repeat" description="ANK" evidence="3">
    <location>
        <begin position="1423"/>
        <end position="1455"/>
    </location>
</feature>
<dbReference type="Proteomes" id="UP000698800">
    <property type="component" value="Unassembled WGS sequence"/>
</dbReference>
<feature type="repeat" description="ANK" evidence="3">
    <location>
        <begin position="1294"/>
        <end position="1323"/>
    </location>
</feature>
<keyword evidence="2 3" id="KW-0040">ANK repeat</keyword>
<feature type="repeat" description="ANK" evidence="3">
    <location>
        <begin position="1199"/>
        <end position="1224"/>
    </location>
</feature>
<reference evidence="6" key="1">
    <citation type="submission" date="2021-03" db="EMBL/GenBank/DDBJ databases">
        <title>Comparative genomics and phylogenomic investigation of the class Geoglossomycetes provide insights into ecological specialization and systematics.</title>
        <authorList>
            <person name="Melie T."/>
            <person name="Pirro S."/>
            <person name="Miller A.N."/>
            <person name="Quandt A."/>
        </authorList>
    </citation>
    <scope>NUCLEOTIDE SEQUENCE</scope>
    <source>
        <strain evidence="6">GBOQ0MN5Z8</strain>
    </source>
</reference>
<evidence type="ECO:0000256" key="2">
    <source>
        <dbReference type="ARBA" id="ARBA00023043"/>
    </source>
</evidence>
<evidence type="ECO:0000256" key="3">
    <source>
        <dbReference type="PROSITE-ProRule" id="PRU00023"/>
    </source>
</evidence>
<dbReference type="InterPro" id="IPR027417">
    <property type="entry name" value="P-loop_NTPase"/>
</dbReference>
<dbReference type="EMBL" id="JAGHQL010000238">
    <property type="protein sequence ID" value="KAH0536065.1"/>
    <property type="molecule type" value="Genomic_DNA"/>
</dbReference>
<dbReference type="Pfam" id="PF12796">
    <property type="entry name" value="Ank_2"/>
    <property type="match status" value="5"/>
</dbReference>
<feature type="domain" description="GPI inositol-deacylase winged helix" evidence="4">
    <location>
        <begin position="619"/>
        <end position="705"/>
    </location>
</feature>
<dbReference type="Pfam" id="PF22939">
    <property type="entry name" value="WHD_GPIID"/>
    <property type="match status" value="1"/>
</dbReference>
<dbReference type="PANTHER" id="PTHR24171:SF10">
    <property type="entry name" value="ANKYRIN REPEAT DOMAIN-CONTAINING PROTEIN 29-LIKE"/>
    <property type="match status" value="1"/>
</dbReference>
<dbReference type="PRINTS" id="PR01415">
    <property type="entry name" value="ANKYRIN"/>
</dbReference>
<feature type="repeat" description="ANK" evidence="3">
    <location>
        <begin position="928"/>
        <end position="960"/>
    </location>
</feature>
<feature type="repeat" description="ANK" evidence="3">
    <location>
        <begin position="961"/>
        <end position="993"/>
    </location>
</feature>
<feature type="repeat" description="ANK" evidence="3">
    <location>
        <begin position="1258"/>
        <end position="1290"/>
    </location>
</feature>
<feature type="repeat" description="ANK" evidence="3">
    <location>
        <begin position="1093"/>
        <end position="1125"/>
    </location>
</feature>
<evidence type="ECO:0000313" key="7">
    <source>
        <dbReference type="Proteomes" id="UP000698800"/>
    </source>
</evidence>
<dbReference type="SMART" id="SM00248">
    <property type="entry name" value="ANK"/>
    <property type="match status" value="19"/>
</dbReference>
<organism evidence="6 7">
    <name type="scientific">Glutinoglossum americanum</name>
    <dbReference type="NCBI Taxonomy" id="1670608"/>
    <lineage>
        <taxon>Eukaryota</taxon>
        <taxon>Fungi</taxon>
        <taxon>Dikarya</taxon>
        <taxon>Ascomycota</taxon>
        <taxon>Pezizomycotina</taxon>
        <taxon>Geoglossomycetes</taxon>
        <taxon>Geoglossales</taxon>
        <taxon>Geoglossaceae</taxon>
        <taxon>Glutinoglossum</taxon>
    </lineage>
</organism>
<feature type="repeat" description="ANK" evidence="3">
    <location>
        <begin position="1030"/>
        <end position="1059"/>
    </location>
</feature>
<feature type="repeat" description="ANK" evidence="3">
    <location>
        <begin position="895"/>
        <end position="927"/>
    </location>
</feature>
<dbReference type="Pfam" id="PF24883">
    <property type="entry name" value="NPHP3_N"/>
    <property type="match status" value="1"/>
</dbReference>
<evidence type="ECO:0008006" key="8">
    <source>
        <dbReference type="Google" id="ProtNLM"/>
    </source>
</evidence>
<feature type="domain" description="Nephrocystin 3-like N-terminal" evidence="5">
    <location>
        <begin position="325"/>
        <end position="501"/>
    </location>
</feature>
<name>A0A9P8HZN6_9PEZI</name>
<dbReference type="PANTHER" id="PTHR24171">
    <property type="entry name" value="ANKYRIN REPEAT DOMAIN-CONTAINING PROTEIN 39-RELATED"/>
    <property type="match status" value="1"/>
</dbReference>
<dbReference type="PROSITE" id="PS50297">
    <property type="entry name" value="ANK_REP_REGION"/>
    <property type="match status" value="9"/>
</dbReference>
<dbReference type="PROSITE" id="PS50088">
    <property type="entry name" value="ANK_REPEAT"/>
    <property type="match status" value="16"/>
</dbReference>
<dbReference type="SUPFAM" id="SSF48403">
    <property type="entry name" value="Ankyrin repeat"/>
    <property type="match status" value="2"/>
</dbReference>
<protein>
    <recommendedName>
        <fullName evidence="8">Ankyrin repeat domain-containing protein 50</fullName>
    </recommendedName>
</protein>
<feature type="repeat" description="ANK" evidence="3">
    <location>
        <begin position="1357"/>
        <end position="1389"/>
    </location>
</feature>
<feature type="repeat" description="ANK" evidence="3">
    <location>
        <begin position="862"/>
        <end position="894"/>
    </location>
</feature>
<evidence type="ECO:0000313" key="6">
    <source>
        <dbReference type="EMBL" id="KAH0536065.1"/>
    </source>
</evidence>
<sequence>MVFKKALSRIKGKKERLTTEASSHQSVESSAAVLGQATVPANNITTPNNIRQSAQLAQALPNAFNRTDKYGLLPMNPQNSRSSHTDSEENYLLDIIAVHGITGDAYCTWTHENGKLWLRDFVPEDIPGARVFSFGYDAEALTIAHLDAEDYDDITNSVSAILFLATPHRGSGGTRLPMVLATIANVLLTGTSRFVGRTRTDLIETLKRDSGDLKGISTDFRNQMGNMKIASFIETSITPPAKTRVSGLICYEQIVDNNSGIMDIPKERIVYMDGCDHRSICRFNDKTSNGYRTVLGVLKPWVKEARRAFPEMTYRKQEADGAHPNTCRWILQHDSYKTWASEERGLLWIKGKPGAGKSTLMAFIYKDFKKGPSRGHNLSLDFFFHGRGTALQKTPVGMFRSLLHQLYTQTPVCRESIKNAFIEKSYAGEAGKAWEWRPKELQNLLFNAVVGASKSQKITIFIDALDEAGAEVANELADYFHQLNDLSNEAKGATRVCISCRHYPIVARIPGLEILVEDNNHEDILSYVRKEVRSKAQIEEAASAAYPWRELESEIVNKASGVFQWVRLVVPLIIRYNLEGESLLYIRQKLAEVPRELGDVYEHILKNVVEARNWARTLHLMQWICLAERPLSVTELRYAISSDDIYVCLPQKSCEDSRDFVEDDARMERLITTLSGGLAEVSHRGGGIVQFVHQSVNDFLLSSGLRFLLSAPTHNPIREPAQRTSLATEDVIGQSQDRLSRSCVNYLRLEETTHEDRMWRREVVLSQLPFIHYATMSWLLHAEKAENLGIPQQDLVQRFESHPRQAFQMWVKIFGLIDPFWHSSKHPAPGSTLLHIASSSNLQSTVRILIERDKHVEAIDIFGNRALHNAARWGHKELANILLNAGAEIGAKNGDQSTALKRAAASGHEEVVKLLLSRGADVNESTGNSGSALQGAALKGSRGLVEILVDNGAGVNAQGGRYGNALQAASWRGHQAVVQLLLEKGAEVNAQGGEYSNALQAGSCGGDQAVVQLLLEKGAEVNAQGGMYGNALQAASQKGDQAVVQLLLEKGADVNAQGGIYGNALQAASQRGNQAVVQLLLEKGAKASAQGGEYGNALQAASQRGDQAVVQLLLEKGAEVNAQGGVYGNALQAGSCGGNQAVVQLLLEKGAKVSAQGGGYGNALQAASWRGDQAVVQLLLERGADINAQGGMYGNALQAASLGEDQAVVQLLLEKGADVNAQGGKHGNALQAASWGGDQAVVQLLLEKGAKVNAQGGEFGNALQAASQRGDQAVVQLLLEKGAEVNAQGGIYGNALQTASQKGDRTVVQLLLEKGAEVNAQGGEYGNALQAASWRGDQAVVQLLLEKGADVNAQGGEFGNALQAASQRGDQAMVRLLLGKGAEVNAQGGLRGNALQAASCSGDQAVVQLLLGKGAEVNAQGGEFGNALQAASWGGGQAVVQLLLKNGANINAQGGMYGNALQAASSQGHREIVKLLKKAAEESQ</sequence>
<dbReference type="InterPro" id="IPR002110">
    <property type="entry name" value="Ankyrin_rpt"/>
</dbReference>
<feature type="repeat" description="ANK" evidence="3">
    <location>
        <begin position="1390"/>
        <end position="1422"/>
    </location>
</feature>
<feature type="repeat" description="ANK" evidence="3">
    <location>
        <begin position="1324"/>
        <end position="1356"/>
    </location>
</feature>
<dbReference type="Pfam" id="PF00023">
    <property type="entry name" value="Ank"/>
    <property type="match status" value="2"/>
</dbReference>
<keyword evidence="1" id="KW-0677">Repeat</keyword>
<evidence type="ECO:0000259" key="4">
    <source>
        <dbReference type="Pfam" id="PF22939"/>
    </source>
</evidence>
<accession>A0A9P8HZN6</accession>
<feature type="repeat" description="ANK" evidence="3">
    <location>
        <begin position="829"/>
        <end position="861"/>
    </location>
</feature>
<comment type="caution">
    <text evidence="6">The sequence shown here is derived from an EMBL/GenBank/DDBJ whole genome shotgun (WGS) entry which is preliminary data.</text>
</comment>
<dbReference type="InterPro" id="IPR056884">
    <property type="entry name" value="NPHP3-like_N"/>
</dbReference>
<dbReference type="OrthoDB" id="7464126at2759"/>
<feature type="repeat" description="ANK" evidence="3">
    <location>
        <begin position="1162"/>
        <end position="1191"/>
    </location>
</feature>
<dbReference type="SUPFAM" id="SSF52540">
    <property type="entry name" value="P-loop containing nucleoside triphosphate hydrolases"/>
    <property type="match status" value="1"/>
</dbReference>
<proteinExistence type="predicted"/>
<evidence type="ECO:0000259" key="5">
    <source>
        <dbReference type="Pfam" id="PF24883"/>
    </source>
</evidence>